<reference evidence="5" key="1">
    <citation type="submission" date="2023-07" db="EMBL/GenBank/DDBJ databases">
        <title>30 novel species of actinomycetes from the DSMZ collection.</title>
        <authorList>
            <person name="Nouioui I."/>
        </authorList>
    </citation>
    <scope>NUCLEOTIDE SEQUENCE [LARGE SCALE GENOMIC DNA]</scope>
    <source>
        <strain evidence="5">DSM 44918</strain>
    </source>
</reference>
<keyword evidence="2" id="KW-0812">Transmembrane</keyword>
<comment type="caution">
    <text evidence="4">The sequence shown here is derived from an EMBL/GenBank/DDBJ whole genome shotgun (WGS) entry which is preliminary data.</text>
</comment>
<keyword evidence="3" id="KW-0732">Signal</keyword>
<accession>A0ABU2LQP8</accession>
<dbReference type="Proteomes" id="UP001183420">
    <property type="component" value="Unassembled WGS sequence"/>
</dbReference>
<keyword evidence="2" id="KW-0472">Membrane</keyword>
<gene>
    <name evidence="4" type="ORF">RNC47_16370</name>
</gene>
<evidence type="ECO:0000256" key="1">
    <source>
        <dbReference type="SAM" id="MobiDB-lite"/>
    </source>
</evidence>
<dbReference type="EMBL" id="JAVREM010000019">
    <property type="protein sequence ID" value="MDT0319914.1"/>
    <property type="molecule type" value="Genomic_DNA"/>
</dbReference>
<feature type="chain" id="PRO_5047100925" description="Gram-positive cocci surface proteins LPxTG domain-containing protein" evidence="3">
    <location>
        <begin position="30"/>
        <end position="278"/>
    </location>
</feature>
<evidence type="ECO:0000256" key="2">
    <source>
        <dbReference type="SAM" id="Phobius"/>
    </source>
</evidence>
<dbReference type="RefSeq" id="WP_311599486.1">
    <property type="nucleotide sequence ID" value="NZ_JAVREM010000019.1"/>
</dbReference>
<feature type="compositionally biased region" description="Pro residues" evidence="1">
    <location>
        <begin position="201"/>
        <end position="231"/>
    </location>
</feature>
<organism evidence="4 5">
    <name type="scientific">Streptomyces millisiae</name>
    <dbReference type="NCBI Taxonomy" id="3075542"/>
    <lineage>
        <taxon>Bacteria</taxon>
        <taxon>Bacillati</taxon>
        <taxon>Actinomycetota</taxon>
        <taxon>Actinomycetes</taxon>
        <taxon>Kitasatosporales</taxon>
        <taxon>Streptomycetaceae</taxon>
        <taxon>Streptomyces</taxon>
    </lineage>
</organism>
<keyword evidence="2" id="KW-1133">Transmembrane helix</keyword>
<sequence length="278" mass="29412">MRGRIGRWGVAAGVAGVASLFPLAGAAQAAEVPARFPSEVAEGFDGECVGSNGERPRIGWEVLDAPEVLVPGEWAEFSFRAVNEGAEPLTDLLVYADLWRAEYPEHTPPEDRWGYSFQWYAPTGWSEIPFESDGWAGHFAGVETLEPGDWLEPRVRIRLDERAEGSMISTLRATTVTSGGLCSRSEETATITYDVAEPEPEPTPTEPAPTEPEPTPTEPAPEPTPSEPTPTRPSATPDDSPQLAETGSGGALPAVGAVGALAVAAGGGVLLARRRGRA</sequence>
<keyword evidence="5" id="KW-1185">Reference proteome</keyword>
<feature type="signal peptide" evidence="3">
    <location>
        <begin position="1"/>
        <end position="29"/>
    </location>
</feature>
<evidence type="ECO:0008006" key="6">
    <source>
        <dbReference type="Google" id="ProtNLM"/>
    </source>
</evidence>
<evidence type="ECO:0000313" key="4">
    <source>
        <dbReference type="EMBL" id="MDT0319914.1"/>
    </source>
</evidence>
<feature type="region of interest" description="Disordered" evidence="1">
    <location>
        <begin position="191"/>
        <end position="253"/>
    </location>
</feature>
<name>A0ABU2LQP8_9ACTN</name>
<evidence type="ECO:0000313" key="5">
    <source>
        <dbReference type="Proteomes" id="UP001183420"/>
    </source>
</evidence>
<protein>
    <recommendedName>
        <fullName evidence="6">Gram-positive cocci surface proteins LPxTG domain-containing protein</fullName>
    </recommendedName>
</protein>
<evidence type="ECO:0000256" key="3">
    <source>
        <dbReference type="SAM" id="SignalP"/>
    </source>
</evidence>
<proteinExistence type="predicted"/>
<feature type="transmembrane region" description="Helical" evidence="2">
    <location>
        <begin position="250"/>
        <end position="272"/>
    </location>
</feature>